<gene>
    <name evidence="1" type="ORF">NPIL_177341</name>
</gene>
<dbReference type="EMBL" id="BMAW01072398">
    <property type="protein sequence ID" value="GFT82663.1"/>
    <property type="molecule type" value="Genomic_DNA"/>
</dbReference>
<accession>A0A8X6U5H8</accession>
<protein>
    <submittedName>
        <fullName evidence="1">Uncharacterized protein</fullName>
    </submittedName>
</protein>
<evidence type="ECO:0000313" key="1">
    <source>
        <dbReference type="EMBL" id="GFT82663.1"/>
    </source>
</evidence>
<dbReference type="Proteomes" id="UP000887013">
    <property type="component" value="Unassembled WGS sequence"/>
</dbReference>
<keyword evidence="2" id="KW-1185">Reference proteome</keyword>
<comment type="caution">
    <text evidence="1">The sequence shown here is derived from an EMBL/GenBank/DDBJ whole genome shotgun (WGS) entry which is preliminary data.</text>
</comment>
<proteinExistence type="predicted"/>
<evidence type="ECO:0000313" key="2">
    <source>
        <dbReference type="Proteomes" id="UP000887013"/>
    </source>
</evidence>
<organism evidence="1 2">
    <name type="scientific">Nephila pilipes</name>
    <name type="common">Giant wood spider</name>
    <name type="synonym">Nephila maculata</name>
    <dbReference type="NCBI Taxonomy" id="299642"/>
    <lineage>
        <taxon>Eukaryota</taxon>
        <taxon>Metazoa</taxon>
        <taxon>Ecdysozoa</taxon>
        <taxon>Arthropoda</taxon>
        <taxon>Chelicerata</taxon>
        <taxon>Arachnida</taxon>
        <taxon>Araneae</taxon>
        <taxon>Araneomorphae</taxon>
        <taxon>Entelegynae</taxon>
        <taxon>Araneoidea</taxon>
        <taxon>Nephilidae</taxon>
        <taxon>Nephila</taxon>
    </lineage>
</organism>
<reference evidence="1" key="1">
    <citation type="submission" date="2020-08" db="EMBL/GenBank/DDBJ databases">
        <title>Multicomponent nature underlies the extraordinary mechanical properties of spider dragline silk.</title>
        <authorList>
            <person name="Kono N."/>
            <person name="Nakamura H."/>
            <person name="Mori M."/>
            <person name="Yoshida Y."/>
            <person name="Ohtoshi R."/>
            <person name="Malay A.D."/>
            <person name="Moran D.A.P."/>
            <person name="Tomita M."/>
            <person name="Numata K."/>
            <person name="Arakawa K."/>
        </authorList>
    </citation>
    <scope>NUCLEOTIDE SEQUENCE</scope>
</reference>
<sequence length="142" mass="16597">MQENIEKVLYTDTDVENCARIFLLQKNLNYQNVRQADMKDLITNEESNQNFRNASIWKELDKERVRMKQEVKKTGHELTSLVPCIIKNFIHSINQKLNKLRKRVAEIIIISPPNLVIKNSKQENSNQDHFSVAFIQACVQNA</sequence>
<dbReference type="AlphaFoldDB" id="A0A8X6U5H8"/>
<name>A0A8X6U5H8_NEPPI</name>